<gene>
    <name evidence="1" type="ORF">C2S_7573</name>
</gene>
<evidence type="ECO:0000313" key="2">
    <source>
        <dbReference type="Proteomes" id="UP000760494"/>
    </source>
</evidence>
<dbReference type="Proteomes" id="UP000760494">
    <property type="component" value="Unassembled WGS sequence"/>
</dbReference>
<name>A0A5Q3G7G7_FUSFU</name>
<dbReference type="EMBL" id="CABFJX010000257">
    <property type="protein sequence ID" value="VTT69550.1"/>
    <property type="molecule type" value="Genomic_DNA"/>
</dbReference>
<protein>
    <submittedName>
        <fullName evidence="1">Uncharacterized protein</fullName>
    </submittedName>
</protein>
<comment type="caution">
    <text evidence="1">The sequence shown here is derived from an EMBL/GenBank/DDBJ whole genome shotgun (WGS) entry which is preliminary data.</text>
</comment>
<sequence>MPAGPSGVVVLLLIMAYLDRYLRAYYAVCDNYWCLNLSLIVWCIAFAIGFFDILYAKEGVLYPGINYTLSNWDALLEQQIRVRKAAIPSIHGYKKTDGLDRGCVLCLRLYRNHFTLALSLLPNPMELVL</sequence>
<evidence type="ECO:0000313" key="1">
    <source>
        <dbReference type="EMBL" id="VTT69550.1"/>
    </source>
</evidence>
<organism evidence="1 2">
    <name type="scientific">Fusarium fujikuroi</name>
    <name type="common">Bakanae and foot rot disease fungus</name>
    <name type="synonym">Gibberella fujikuroi</name>
    <dbReference type="NCBI Taxonomy" id="5127"/>
    <lineage>
        <taxon>Eukaryota</taxon>
        <taxon>Fungi</taxon>
        <taxon>Dikarya</taxon>
        <taxon>Ascomycota</taxon>
        <taxon>Pezizomycotina</taxon>
        <taxon>Sordariomycetes</taxon>
        <taxon>Hypocreomycetidae</taxon>
        <taxon>Hypocreales</taxon>
        <taxon>Nectriaceae</taxon>
        <taxon>Fusarium</taxon>
        <taxon>Fusarium fujikuroi species complex</taxon>
    </lineage>
</organism>
<proteinExistence type="predicted"/>
<accession>A0A5Q3G7G7</accession>
<reference evidence="1" key="1">
    <citation type="submission" date="2019-05" db="EMBL/GenBank/DDBJ databases">
        <authorList>
            <person name="Piombo E."/>
        </authorList>
    </citation>
    <scope>NUCLEOTIDE SEQUENCE</scope>
    <source>
        <strain evidence="1">C2S</strain>
    </source>
</reference>
<dbReference type="AlphaFoldDB" id="A0A5Q3G7G7"/>